<comment type="caution">
    <text evidence="1">The sequence shown here is derived from an EMBL/GenBank/DDBJ whole genome shotgun (WGS) entry which is preliminary data.</text>
</comment>
<name>A0A8X6NJC1_NEPPI</name>
<organism evidence="1 2">
    <name type="scientific">Nephila pilipes</name>
    <name type="common">Giant wood spider</name>
    <name type="synonym">Nephila maculata</name>
    <dbReference type="NCBI Taxonomy" id="299642"/>
    <lineage>
        <taxon>Eukaryota</taxon>
        <taxon>Metazoa</taxon>
        <taxon>Ecdysozoa</taxon>
        <taxon>Arthropoda</taxon>
        <taxon>Chelicerata</taxon>
        <taxon>Arachnida</taxon>
        <taxon>Araneae</taxon>
        <taxon>Araneomorphae</taxon>
        <taxon>Entelegynae</taxon>
        <taxon>Araneoidea</taxon>
        <taxon>Nephilidae</taxon>
        <taxon>Nephila</taxon>
    </lineage>
</organism>
<sequence length="126" mass="13860">MNKNIFHLFFLYLSSNGSSETSVGYLSPFIGSPHIFFQTPWPFRMFHWFSSRSSSETSVGNFLDVPLVLPPDLFRDLRGNFSGCSIGSSSRSSSETTVAISSGCSIALPLDLQTPLTLRYSTCASD</sequence>
<protein>
    <submittedName>
        <fullName evidence="1">Uncharacterized protein</fullName>
    </submittedName>
</protein>
<dbReference type="Proteomes" id="UP000887013">
    <property type="component" value="Unassembled WGS sequence"/>
</dbReference>
<dbReference type="AlphaFoldDB" id="A0A8X6NJC1"/>
<keyword evidence="2" id="KW-1185">Reference proteome</keyword>
<reference evidence="1" key="1">
    <citation type="submission" date="2020-08" db="EMBL/GenBank/DDBJ databases">
        <title>Multicomponent nature underlies the extraordinary mechanical properties of spider dragline silk.</title>
        <authorList>
            <person name="Kono N."/>
            <person name="Nakamura H."/>
            <person name="Mori M."/>
            <person name="Yoshida Y."/>
            <person name="Ohtoshi R."/>
            <person name="Malay A.D."/>
            <person name="Moran D.A.P."/>
            <person name="Tomita M."/>
            <person name="Numata K."/>
            <person name="Arakawa K."/>
        </authorList>
    </citation>
    <scope>NUCLEOTIDE SEQUENCE</scope>
</reference>
<proteinExistence type="predicted"/>
<gene>
    <name evidence="1" type="ORF">NPIL_378531</name>
</gene>
<evidence type="ECO:0000313" key="2">
    <source>
        <dbReference type="Proteomes" id="UP000887013"/>
    </source>
</evidence>
<evidence type="ECO:0000313" key="1">
    <source>
        <dbReference type="EMBL" id="GFT16012.1"/>
    </source>
</evidence>
<accession>A0A8X6NJC1</accession>
<dbReference type="EMBL" id="BMAW01104715">
    <property type="protein sequence ID" value="GFT16012.1"/>
    <property type="molecule type" value="Genomic_DNA"/>
</dbReference>